<evidence type="ECO:0000256" key="10">
    <source>
        <dbReference type="ARBA" id="ARBA00052895"/>
    </source>
</evidence>
<dbReference type="AlphaFoldDB" id="A0ABD0LPC0"/>
<feature type="domain" description="Aminopeptidase N-like N-terminal" evidence="17">
    <location>
        <begin position="17"/>
        <end position="201"/>
    </location>
</feature>
<dbReference type="InterPro" id="IPR042097">
    <property type="entry name" value="Aminopeptidase_N-like_N_sf"/>
</dbReference>
<feature type="active site" description="Proton acceptor" evidence="11">
    <location>
        <position position="309"/>
    </location>
</feature>
<feature type="site" description="Transition state stabilizer" evidence="13">
    <location>
        <position position="394"/>
    </location>
</feature>
<dbReference type="FunFam" id="1.10.390.10:FF:000001">
    <property type="entry name" value="Aminopeptidase"/>
    <property type="match status" value="1"/>
</dbReference>
<dbReference type="InterPro" id="IPR050344">
    <property type="entry name" value="Peptidase_M1_aminopeptidases"/>
</dbReference>
<keyword evidence="19" id="KW-1185">Reference proteome</keyword>
<dbReference type="InterPro" id="IPR024571">
    <property type="entry name" value="ERAP1-like_C_dom"/>
</dbReference>
<dbReference type="EC" id="3.4.11.-" evidence="14"/>
<comment type="cofactor">
    <cofactor evidence="12 14">
        <name>Zn(2+)</name>
        <dbReference type="ChEBI" id="CHEBI:29105"/>
    </cofactor>
    <text evidence="12 14">Binds 1 zinc ion per subunit.</text>
</comment>
<dbReference type="FunFam" id="2.60.40.1730:FF:000002">
    <property type="entry name" value="Aminopeptidase"/>
    <property type="match status" value="1"/>
</dbReference>
<dbReference type="FunFam" id="1.25.50.20:FF:000002">
    <property type="entry name" value="Aminopeptidase"/>
    <property type="match status" value="1"/>
</dbReference>
<feature type="non-terminal residue" evidence="18">
    <location>
        <position position="1"/>
    </location>
</feature>
<dbReference type="InterPro" id="IPR027268">
    <property type="entry name" value="Peptidase_M4/M1_CTD_sf"/>
</dbReference>
<dbReference type="SUPFAM" id="SSF63737">
    <property type="entry name" value="Leukotriene A4 hydrolase N-terminal domain"/>
    <property type="match status" value="1"/>
</dbReference>
<dbReference type="Gene3D" id="1.25.50.20">
    <property type="match status" value="1"/>
</dbReference>
<evidence type="ECO:0000256" key="4">
    <source>
        <dbReference type="ARBA" id="ARBA00022490"/>
    </source>
</evidence>
<evidence type="ECO:0000313" key="19">
    <source>
        <dbReference type="Proteomes" id="UP001519460"/>
    </source>
</evidence>
<feature type="domain" description="Peptidase M1 membrane alanine aminopeptidase" evidence="15">
    <location>
        <begin position="237"/>
        <end position="453"/>
    </location>
</feature>
<dbReference type="InterPro" id="IPR001930">
    <property type="entry name" value="Peptidase_M1"/>
</dbReference>
<dbReference type="GO" id="GO:0016285">
    <property type="term" value="F:alanyl aminopeptidase activity"/>
    <property type="evidence" value="ECO:0007669"/>
    <property type="project" value="UniProtKB-EC"/>
</dbReference>
<feature type="binding site" evidence="12">
    <location>
        <position position="312"/>
    </location>
    <ligand>
        <name>Zn(2+)</name>
        <dbReference type="ChEBI" id="CHEBI:29105"/>
        <note>catalytic</note>
    </ligand>
</feature>
<dbReference type="PANTHER" id="PTHR11533:SF174">
    <property type="entry name" value="PUROMYCIN-SENSITIVE AMINOPEPTIDASE-RELATED"/>
    <property type="match status" value="1"/>
</dbReference>
<evidence type="ECO:0000256" key="14">
    <source>
        <dbReference type="RuleBase" id="RU364040"/>
    </source>
</evidence>
<evidence type="ECO:0000256" key="8">
    <source>
        <dbReference type="ARBA" id="ARBA00022833"/>
    </source>
</evidence>
<comment type="catalytic activity">
    <reaction evidence="10">
        <text>Release of an N-terminal amino acid, preferentially alanine, from a wide range of peptides, amides and arylamides.</text>
        <dbReference type="EC" id="3.4.11.14"/>
    </reaction>
</comment>
<evidence type="ECO:0000256" key="9">
    <source>
        <dbReference type="ARBA" id="ARBA00023049"/>
    </source>
</evidence>
<feature type="binding site" evidence="12">
    <location>
        <position position="308"/>
    </location>
    <ligand>
        <name>Zn(2+)</name>
        <dbReference type="ChEBI" id="CHEBI:29105"/>
        <note>catalytic</note>
    </ligand>
</feature>
<dbReference type="EMBL" id="JACVVK020000032">
    <property type="protein sequence ID" value="KAK7501329.1"/>
    <property type="molecule type" value="Genomic_DNA"/>
</dbReference>
<keyword evidence="7 14" id="KW-0378">Hydrolase</keyword>
<evidence type="ECO:0000259" key="17">
    <source>
        <dbReference type="Pfam" id="PF17900"/>
    </source>
</evidence>
<name>A0ABD0LPC0_9CAEN</name>
<keyword evidence="3 14" id="KW-0031">Aminopeptidase</keyword>
<protein>
    <recommendedName>
        <fullName evidence="14">Aminopeptidase</fullName>
        <ecNumber evidence="14">3.4.11.-</ecNumber>
    </recommendedName>
</protein>
<dbReference type="Gene3D" id="1.10.390.10">
    <property type="entry name" value="Neutral Protease Domain 2"/>
    <property type="match status" value="1"/>
</dbReference>
<dbReference type="Pfam" id="PF17900">
    <property type="entry name" value="Peptidase_M1_N"/>
    <property type="match status" value="1"/>
</dbReference>
<gene>
    <name evidence="18" type="ORF">BaRGS_00007454</name>
</gene>
<dbReference type="GO" id="GO:0006508">
    <property type="term" value="P:proteolysis"/>
    <property type="evidence" value="ECO:0007669"/>
    <property type="project" value="UniProtKB-KW"/>
</dbReference>
<organism evidence="18 19">
    <name type="scientific">Batillaria attramentaria</name>
    <dbReference type="NCBI Taxonomy" id="370345"/>
    <lineage>
        <taxon>Eukaryota</taxon>
        <taxon>Metazoa</taxon>
        <taxon>Spiralia</taxon>
        <taxon>Lophotrochozoa</taxon>
        <taxon>Mollusca</taxon>
        <taxon>Gastropoda</taxon>
        <taxon>Caenogastropoda</taxon>
        <taxon>Sorbeoconcha</taxon>
        <taxon>Cerithioidea</taxon>
        <taxon>Batillariidae</taxon>
        <taxon>Batillaria</taxon>
    </lineage>
</organism>
<proteinExistence type="inferred from homology"/>
<evidence type="ECO:0000259" key="16">
    <source>
        <dbReference type="Pfam" id="PF11838"/>
    </source>
</evidence>
<dbReference type="Gene3D" id="2.60.40.1730">
    <property type="entry name" value="tricorn interacting facor f3 domain"/>
    <property type="match status" value="1"/>
</dbReference>
<dbReference type="Proteomes" id="UP001519460">
    <property type="component" value="Unassembled WGS sequence"/>
</dbReference>
<evidence type="ECO:0000256" key="11">
    <source>
        <dbReference type="PIRSR" id="PIRSR634016-1"/>
    </source>
</evidence>
<comment type="similarity">
    <text evidence="2 14">Belongs to the peptidase M1 family.</text>
</comment>
<keyword evidence="6 12" id="KW-0479">Metal-binding</keyword>
<dbReference type="InterPro" id="IPR034016">
    <property type="entry name" value="M1_APN-typ"/>
</dbReference>
<feature type="domain" description="ERAP1-like C-terminal" evidence="16">
    <location>
        <begin position="532"/>
        <end position="845"/>
    </location>
</feature>
<evidence type="ECO:0000256" key="13">
    <source>
        <dbReference type="PIRSR" id="PIRSR634016-4"/>
    </source>
</evidence>
<evidence type="ECO:0000256" key="12">
    <source>
        <dbReference type="PIRSR" id="PIRSR634016-3"/>
    </source>
</evidence>
<dbReference type="FunFam" id="2.60.40.1910:FF:000002">
    <property type="entry name" value="Aminopeptidase"/>
    <property type="match status" value="1"/>
</dbReference>
<dbReference type="GO" id="GO:0005737">
    <property type="term" value="C:cytoplasm"/>
    <property type="evidence" value="ECO:0007669"/>
    <property type="project" value="UniProtKB-SubCell"/>
</dbReference>
<dbReference type="Pfam" id="PF11838">
    <property type="entry name" value="ERAP1_C"/>
    <property type="match status" value="1"/>
</dbReference>
<evidence type="ECO:0000256" key="7">
    <source>
        <dbReference type="ARBA" id="ARBA00022801"/>
    </source>
</evidence>
<dbReference type="InterPro" id="IPR014782">
    <property type="entry name" value="Peptidase_M1_dom"/>
</dbReference>
<evidence type="ECO:0000256" key="1">
    <source>
        <dbReference type="ARBA" id="ARBA00004496"/>
    </source>
</evidence>
<keyword evidence="9 14" id="KW-0482">Metalloprotease</keyword>
<sequence>HKMVSKTFQRLPTNVLPINYKIELKPDLKALTFNGTQEVELEVKQATDTVVLNARDIAVQEAYLSAVGEEKIQATVASNSKEETIAFSFSKALQPGNYNLKLKFTGFLNDELRGFYRSSYKTPGGEQRYAAVTHFEATGARRAFPCWDEPAIRATFDVTLVVPSDRVALSNMPVKAENVSSEDSSLKVVNFEQTPRMSTYLIAFIVGEFDYLEAFDADGVRVRVYTPLQKKEQGKHALEVAVKTLPFYKDYFQVAYNLPKLDLIAVADFPIGAMENWGLVIYRETALLLDPATSSSARKQYIALIVGHELAHNWFGNLVTMEWWTHLWLKEGFASWIEYLCVDYCFPEFDIWTQFVRTDLGNALRSDALESSHPIEIEVGHPSEVDEIFDAISYCKGASIIRMLHSYIGDKDFRKGMNLYLTRHQFKSARTEDLWAALEEASGKPVGKVMTSWTAQMGYPVLKVSEKQEGDKRVFEMTQQKFSASGNVSGDGKLWSVPVTICTQSSPHLPVKTVLMDQVSLTVTLDLPAGKWVKVNAGTLGVYRVQYSPEMLQALVPSIENKVLPPVDRLGVLSDLFALSEAGLVSAVEVLKMVKAYQKEDNYTVWSDLIFSLTDMGQTLQYTDAHDDFQRFVTDLLLPTYKTLGWDKKEGEGHLTALLRDLTLGKLGSCGEPSVVEEAKRRFQAHCDGSQTLPGDLRSPVYTAVMRHGDESTLEALLKLYRATESQEEKSLLSRAMGFTKDGALISRVLAFSISDEVRSQDSPFVIGSATKTVKGREIAWQFVKENFTELHRRYSSSTLFARLVKLVTQGFATEEKAAEIEAFFKANPAPSADRTVQQACENIRLKARWLAREGQSIADFLKKR</sequence>
<dbReference type="PRINTS" id="PR00756">
    <property type="entry name" value="ALADIPTASE"/>
</dbReference>
<evidence type="ECO:0000256" key="5">
    <source>
        <dbReference type="ARBA" id="ARBA00022670"/>
    </source>
</evidence>
<dbReference type="Pfam" id="PF01433">
    <property type="entry name" value="Peptidase_M1"/>
    <property type="match status" value="1"/>
</dbReference>
<evidence type="ECO:0000256" key="3">
    <source>
        <dbReference type="ARBA" id="ARBA00022438"/>
    </source>
</evidence>
<keyword evidence="8 12" id="KW-0862">Zinc</keyword>
<evidence type="ECO:0000256" key="2">
    <source>
        <dbReference type="ARBA" id="ARBA00010136"/>
    </source>
</evidence>
<reference evidence="18 19" key="1">
    <citation type="journal article" date="2023" name="Sci. Data">
        <title>Genome assembly of the Korean intertidal mud-creeper Batillaria attramentaria.</title>
        <authorList>
            <person name="Patra A.K."/>
            <person name="Ho P.T."/>
            <person name="Jun S."/>
            <person name="Lee S.J."/>
            <person name="Kim Y."/>
            <person name="Won Y.J."/>
        </authorList>
    </citation>
    <scope>NUCLEOTIDE SEQUENCE [LARGE SCALE GENOMIC DNA]</scope>
    <source>
        <strain evidence="18">Wonlab-2016</strain>
    </source>
</reference>
<dbReference type="GO" id="GO:0008237">
    <property type="term" value="F:metallopeptidase activity"/>
    <property type="evidence" value="ECO:0007669"/>
    <property type="project" value="UniProtKB-KW"/>
</dbReference>
<dbReference type="GO" id="GO:0008270">
    <property type="term" value="F:zinc ion binding"/>
    <property type="evidence" value="ECO:0007669"/>
    <property type="project" value="UniProtKB-UniRule"/>
</dbReference>
<keyword evidence="4" id="KW-0963">Cytoplasm</keyword>
<dbReference type="SUPFAM" id="SSF55486">
    <property type="entry name" value="Metalloproteases ('zincins'), catalytic domain"/>
    <property type="match status" value="1"/>
</dbReference>
<accession>A0ABD0LPC0</accession>
<evidence type="ECO:0000313" key="18">
    <source>
        <dbReference type="EMBL" id="KAK7501329.1"/>
    </source>
</evidence>
<keyword evidence="5 14" id="KW-0645">Protease</keyword>
<evidence type="ECO:0000256" key="6">
    <source>
        <dbReference type="ARBA" id="ARBA00022723"/>
    </source>
</evidence>
<evidence type="ECO:0000259" key="15">
    <source>
        <dbReference type="Pfam" id="PF01433"/>
    </source>
</evidence>
<dbReference type="Gene3D" id="2.60.40.1910">
    <property type="match status" value="1"/>
</dbReference>
<comment type="caution">
    <text evidence="18">The sequence shown here is derived from an EMBL/GenBank/DDBJ whole genome shotgun (WGS) entry which is preliminary data.</text>
</comment>
<comment type="subcellular location">
    <subcellularLocation>
        <location evidence="1">Cytoplasm</location>
    </subcellularLocation>
</comment>
<dbReference type="InterPro" id="IPR045357">
    <property type="entry name" value="Aminopeptidase_N-like_N"/>
</dbReference>
<dbReference type="CDD" id="cd09601">
    <property type="entry name" value="M1_APN-Q_like"/>
    <property type="match status" value="1"/>
</dbReference>
<feature type="binding site" evidence="12">
    <location>
        <position position="331"/>
    </location>
    <ligand>
        <name>Zn(2+)</name>
        <dbReference type="ChEBI" id="CHEBI:29105"/>
        <note>catalytic</note>
    </ligand>
</feature>
<dbReference type="PANTHER" id="PTHR11533">
    <property type="entry name" value="PROTEASE M1 ZINC METALLOPROTEASE"/>
    <property type="match status" value="1"/>
</dbReference>